<dbReference type="GO" id="GO:0005524">
    <property type="term" value="F:ATP binding"/>
    <property type="evidence" value="ECO:0007669"/>
    <property type="project" value="UniProtKB-UniRule"/>
</dbReference>
<gene>
    <name evidence="3" type="ORF">HNQ44_002079</name>
</gene>
<keyword evidence="3" id="KW-0436">Ligase</keyword>
<comment type="caution">
    <text evidence="3">The sequence shown here is derived from an EMBL/GenBank/DDBJ whole genome shotgun (WGS) entry which is preliminary data.</text>
</comment>
<evidence type="ECO:0000259" key="2">
    <source>
        <dbReference type="PROSITE" id="PS50975"/>
    </source>
</evidence>
<dbReference type="OrthoDB" id="5420347at2"/>
<keyword evidence="4" id="KW-1185">Reference proteome</keyword>
<dbReference type="EMBL" id="JACHHE010000005">
    <property type="protein sequence ID" value="MBB5180650.1"/>
    <property type="molecule type" value="Genomic_DNA"/>
</dbReference>
<accession>A0A7W8CVA0</accession>
<dbReference type="PROSITE" id="PS50975">
    <property type="entry name" value="ATP_GRASP"/>
    <property type="match status" value="1"/>
</dbReference>
<dbReference type="InterPro" id="IPR013815">
    <property type="entry name" value="ATP_grasp_subdomain_1"/>
</dbReference>
<protein>
    <submittedName>
        <fullName evidence="3">D-aspartate ligase</fullName>
        <ecNumber evidence="3">6.3.1.12</ecNumber>
    </submittedName>
</protein>
<keyword evidence="1" id="KW-0067">ATP-binding</keyword>
<dbReference type="RefSeq" id="WP_135500327.1">
    <property type="nucleotide sequence ID" value="NZ_JACHHE010000005.1"/>
</dbReference>
<proteinExistence type="predicted"/>
<dbReference type="SUPFAM" id="SSF56059">
    <property type="entry name" value="Glutathione synthetase ATP-binding domain-like"/>
    <property type="match status" value="1"/>
</dbReference>
<evidence type="ECO:0000313" key="4">
    <source>
        <dbReference type="Proteomes" id="UP000525923"/>
    </source>
</evidence>
<keyword evidence="1" id="KW-0547">Nucleotide-binding</keyword>
<evidence type="ECO:0000313" key="3">
    <source>
        <dbReference type="EMBL" id="MBB5180650.1"/>
    </source>
</evidence>
<dbReference type="AlphaFoldDB" id="A0A7W8CVA0"/>
<reference evidence="3 4" key="1">
    <citation type="submission" date="2020-08" db="EMBL/GenBank/DDBJ databases">
        <title>Genomic Encyclopedia of Type Strains, Phase IV (KMG-IV): sequencing the most valuable type-strain genomes for metagenomic binning, comparative biology and taxonomic classification.</title>
        <authorList>
            <person name="Goeker M."/>
        </authorList>
    </citation>
    <scope>NUCLEOTIDE SEQUENCE [LARGE SCALE GENOMIC DNA]</scope>
    <source>
        <strain evidence="3 4">DSM 15895</strain>
    </source>
</reference>
<name>A0A7W8CVA0_9BACL</name>
<sequence>METNPFLPIIIGTDMNAYNMAISFHEAYGIKPILVGKEPLSFTAMSTITKTIELRSGLSDSAQFAGIMTAIAQKYRTPGKTLLLVGTNDLYVRLIIENAAILKEFFVFNYISEDLMNKLQVKSNFYKLCAEHGIDTPTTYFYDCRSNTPFEEQMMYPVIVKPSNGIAYNLNKFDGQQKVYKVENPRELQDVINKIVGSGYDDELIIQDFIPGDDTYMWDSVIYASSKGKTQLVTFAQVVLQEHTVTAIGNYTALITRYNKEMMVKLQNFLEAVGYNGFANFDLKFDERDGKFKVFEVNIRQGRSSYYVTALGHNMASYLVDDLIYHVEKPVTYLNEDFLFTVVPKIVLRKFVNNKAVQRDINELLKKGKYGNPLFYKKDTHLKRKLYLFARQVNYYKKYKNNQW</sequence>
<evidence type="ECO:0000256" key="1">
    <source>
        <dbReference type="PROSITE-ProRule" id="PRU00409"/>
    </source>
</evidence>
<dbReference type="GO" id="GO:0046872">
    <property type="term" value="F:metal ion binding"/>
    <property type="evidence" value="ECO:0007669"/>
    <property type="project" value="InterPro"/>
</dbReference>
<dbReference type="GO" id="GO:0034025">
    <property type="term" value="F:D-aspartate ligase activity"/>
    <property type="evidence" value="ECO:0007669"/>
    <property type="project" value="UniProtKB-EC"/>
</dbReference>
<dbReference type="Gene3D" id="3.30.1490.20">
    <property type="entry name" value="ATP-grasp fold, A domain"/>
    <property type="match status" value="1"/>
</dbReference>
<feature type="domain" description="ATP-grasp" evidence="2">
    <location>
        <begin position="126"/>
        <end position="324"/>
    </location>
</feature>
<dbReference type="InterPro" id="IPR011761">
    <property type="entry name" value="ATP-grasp"/>
</dbReference>
<dbReference type="EC" id="6.3.1.12" evidence="3"/>
<organism evidence="3 4">
    <name type="scientific">Planococcus koreensis</name>
    <dbReference type="NCBI Taxonomy" id="112331"/>
    <lineage>
        <taxon>Bacteria</taxon>
        <taxon>Bacillati</taxon>
        <taxon>Bacillota</taxon>
        <taxon>Bacilli</taxon>
        <taxon>Bacillales</taxon>
        <taxon>Caryophanaceae</taxon>
        <taxon>Planococcus</taxon>
    </lineage>
</organism>
<dbReference type="Gene3D" id="3.30.470.20">
    <property type="entry name" value="ATP-grasp fold, B domain"/>
    <property type="match status" value="1"/>
</dbReference>
<dbReference type="Proteomes" id="UP000525923">
    <property type="component" value="Unassembled WGS sequence"/>
</dbReference>